<feature type="domain" description="ABC transporter" evidence="5">
    <location>
        <begin position="19"/>
        <end position="264"/>
    </location>
</feature>
<proteinExistence type="inferred from homology"/>
<dbReference type="OrthoDB" id="501320at2"/>
<keyword evidence="4" id="KW-0067">ATP-binding</keyword>
<dbReference type="GO" id="GO:0043190">
    <property type="term" value="C:ATP-binding cassette (ABC) transporter complex"/>
    <property type="evidence" value="ECO:0007669"/>
    <property type="project" value="TreeGrafter"/>
</dbReference>
<dbReference type="PANTHER" id="PTHR43553:SF24">
    <property type="entry name" value="ENERGY-COUPLING FACTOR TRANSPORTER ATP-BINDING PROTEIN ECFA1"/>
    <property type="match status" value="1"/>
</dbReference>
<keyword evidence="3" id="KW-0547">Nucleotide-binding</keyword>
<dbReference type="Gene3D" id="3.40.50.300">
    <property type="entry name" value="P-loop containing nucleotide triphosphate hydrolases"/>
    <property type="match status" value="2"/>
</dbReference>
<feature type="domain" description="ABC transporter" evidence="5">
    <location>
        <begin position="314"/>
        <end position="533"/>
    </location>
</feature>
<dbReference type="STRING" id="471856.Jden_0090"/>
<dbReference type="HOGENOM" id="CLU_000604_86_7_11"/>
<dbReference type="GO" id="GO:0042626">
    <property type="term" value="F:ATPase-coupled transmembrane transporter activity"/>
    <property type="evidence" value="ECO:0007669"/>
    <property type="project" value="TreeGrafter"/>
</dbReference>
<evidence type="ECO:0000256" key="1">
    <source>
        <dbReference type="ARBA" id="ARBA00005417"/>
    </source>
</evidence>
<dbReference type="InterPro" id="IPR003439">
    <property type="entry name" value="ABC_transporter-like_ATP-bd"/>
</dbReference>
<comment type="similarity">
    <text evidence="1">Belongs to the ABC transporter superfamily.</text>
</comment>
<dbReference type="SUPFAM" id="SSF52540">
    <property type="entry name" value="P-loop containing nucleoside triphosphate hydrolases"/>
    <property type="match status" value="2"/>
</dbReference>
<dbReference type="eggNOG" id="COG1122">
    <property type="taxonomic scope" value="Bacteria"/>
</dbReference>
<keyword evidence="2" id="KW-0813">Transport</keyword>
<evidence type="ECO:0000259" key="5">
    <source>
        <dbReference type="PROSITE" id="PS50893"/>
    </source>
</evidence>
<dbReference type="AlphaFoldDB" id="C7R588"/>
<dbReference type="InterPro" id="IPR015856">
    <property type="entry name" value="ABC_transpr_CbiO/EcfA_su"/>
</dbReference>
<dbReference type="CDD" id="cd03225">
    <property type="entry name" value="ABC_cobalt_CbiO_domain1"/>
    <property type="match status" value="2"/>
</dbReference>
<evidence type="ECO:0000256" key="3">
    <source>
        <dbReference type="ARBA" id="ARBA00022741"/>
    </source>
</evidence>
<dbReference type="InterPro" id="IPR017871">
    <property type="entry name" value="ABC_transporter-like_CS"/>
</dbReference>
<keyword evidence="7" id="KW-1185">Reference proteome</keyword>
<gene>
    <name evidence="6" type="ordered locus">Jden_0090</name>
</gene>
<protein>
    <submittedName>
        <fullName evidence="6">ABC transporter related</fullName>
    </submittedName>
</protein>
<sequence length="574" mass="59882">MTSLDDARVGSQHHTTGVVHLQDVRVTFPGGGTTGPVSFTVEPGERVLIMGPSGGGKSTVVHRVIGAIPHAIHATAHGHVCVAGRDMADQEPSDIAGIAAVVGQDPWASVCFTRVEDDIAFPLENAAVPPQQIGERVRAAAALAGVGHLLGRATSQLSGGELQRVALAVALVSTPQVIVLDEPTSMLDHHGIADVTRAIDHVQEHTGAAVIMVEHRVDDIATTSGSGALPDRWIVLDEHGAIQWDGKAGDIGAPTAAMLLAQGCWLPTDVELLALFGYHGGISNPAVQRGIRAAAEVTVTPVVGVAPDQPRTALLAENLSVAPPPRHRSTPRTPVLADINLAFSTGELTAIVGTNGTGKTTLLRTLAGVETPVSGVVRGPRGGLVCQNPEHQFMAHSVRAEVGYQQPVGCEARVEELLAQFELTDVADRSPFSLSGGQKRRLSLAAMLAHDHPFLCADEPTFGLDRRGVSTVLGSLRDHAASGHGVVWSCHDMRAVAVFADRVVAVTKGRVLSDLTPWEFFSDAALVAVAGLAVPPLVGWAASAAGCAEEFRHLLGTVDALARTRAHDSVEVAV</sequence>
<dbReference type="SMART" id="SM00382">
    <property type="entry name" value="AAA"/>
    <property type="match status" value="2"/>
</dbReference>
<dbReference type="PANTHER" id="PTHR43553">
    <property type="entry name" value="HEAVY METAL TRANSPORTER"/>
    <property type="match status" value="1"/>
</dbReference>
<dbReference type="GO" id="GO:0005524">
    <property type="term" value="F:ATP binding"/>
    <property type="evidence" value="ECO:0007669"/>
    <property type="project" value="UniProtKB-KW"/>
</dbReference>
<evidence type="ECO:0000256" key="4">
    <source>
        <dbReference type="ARBA" id="ARBA00022840"/>
    </source>
</evidence>
<name>C7R588_JONDD</name>
<evidence type="ECO:0000313" key="7">
    <source>
        <dbReference type="Proteomes" id="UP000000628"/>
    </source>
</evidence>
<dbReference type="InterPro" id="IPR027417">
    <property type="entry name" value="P-loop_NTPase"/>
</dbReference>
<dbReference type="Proteomes" id="UP000000628">
    <property type="component" value="Chromosome"/>
</dbReference>
<dbReference type="GO" id="GO:0016887">
    <property type="term" value="F:ATP hydrolysis activity"/>
    <property type="evidence" value="ECO:0007669"/>
    <property type="project" value="InterPro"/>
</dbReference>
<dbReference type="InterPro" id="IPR003593">
    <property type="entry name" value="AAA+_ATPase"/>
</dbReference>
<dbReference type="InterPro" id="IPR050095">
    <property type="entry name" value="ECF_ABC_transporter_ATP-bd"/>
</dbReference>
<dbReference type="RefSeq" id="WP_012805871.1">
    <property type="nucleotide sequence ID" value="NC_013174.1"/>
</dbReference>
<organism evidence="6 7">
    <name type="scientific">Jonesia denitrificans (strain ATCC 14870 / DSM 20603 / BCRC 15368 / CIP 55.134 / JCM 11481 / NBRC 15587 / NCTC 10816 / Prevot 55134)</name>
    <name type="common">Listeria denitrificans</name>
    <dbReference type="NCBI Taxonomy" id="471856"/>
    <lineage>
        <taxon>Bacteria</taxon>
        <taxon>Bacillati</taxon>
        <taxon>Actinomycetota</taxon>
        <taxon>Actinomycetes</taxon>
        <taxon>Micrococcales</taxon>
        <taxon>Jonesiaceae</taxon>
        <taxon>Jonesia</taxon>
    </lineage>
</organism>
<dbReference type="KEGG" id="jde:Jden_0090"/>
<dbReference type="PROSITE" id="PS50893">
    <property type="entry name" value="ABC_TRANSPORTER_2"/>
    <property type="match status" value="2"/>
</dbReference>
<evidence type="ECO:0000313" key="6">
    <source>
        <dbReference type="EMBL" id="ACV07766.1"/>
    </source>
</evidence>
<evidence type="ECO:0000256" key="2">
    <source>
        <dbReference type="ARBA" id="ARBA00022448"/>
    </source>
</evidence>
<reference evidence="6 7" key="1">
    <citation type="journal article" date="2009" name="Stand. Genomic Sci.">
        <title>Complete genome sequence of Jonesia denitrificans type strain (Prevot 55134).</title>
        <authorList>
            <person name="Pukall R."/>
            <person name="Gehrich-Schroter G."/>
            <person name="Lapidus A."/>
            <person name="Nolan M."/>
            <person name="Glavina Del Rio T."/>
            <person name="Lucas S."/>
            <person name="Chen F."/>
            <person name="Tice H."/>
            <person name="Pitluck S."/>
            <person name="Cheng J.F."/>
            <person name="Copeland A."/>
            <person name="Saunders E."/>
            <person name="Brettin T."/>
            <person name="Detter J.C."/>
            <person name="Bruce D."/>
            <person name="Goodwin L."/>
            <person name="Pati A."/>
            <person name="Ivanova N."/>
            <person name="Mavromatis K."/>
            <person name="Ovchinnikova G."/>
            <person name="Chen A."/>
            <person name="Palaniappan K."/>
            <person name="Land M."/>
            <person name="Hauser L."/>
            <person name="Chang Y.J."/>
            <person name="Jeffries C.D."/>
            <person name="Chain P."/>
            <person name="Goker M."/>
            <person name="Bristow J."/>
            <person name="Eisen J.A."/>
            <person name="Markowitz V."/>
            <person name="Hugenholtz P."/>
            <person name="Kyrpides N.C."/>
            <person name="Klenk H.P."/>
            <person name="Han C."/>
        </authorList>
    </citation>
    <scope>NUCLEOTIDE SEQUENCE [LARGE SCALE GENOMIC DNA]</scope>
    <source>
        <strain evidence="7">ATCC 14870 / DSM 20603 / BCRC 15368 / CIP 55.134 / JCM 11481 / NBRC 15587 / NCTC 10816 / Prevot 55134</strain>
    </source>
</reference>
<dbReference type="PROSITE" id="PS00211">
    <property type="entry name" value="ABC_TRANSPORTER_1"/>
    <property type="match status" value="2"/>
</dbReference>
<dbReference type="EMBL" id="CP001706">
    <property type="protein sequence ID" value="ACV07766.1"/>
    <property type="molecule type" value="Genomic_DNA"/>
</dbReference>
<accession>C7R588</accession>
<dbReference type="Pfam" id="PF00005">
    <property type="entry name" value="ABC_tran"/>
    <property type="match status" value="2"/>
</dbReference>